<feature type="domain" description="PINIT" evidence="11">
    <location>
        <begin position="133"/>
        <end position="299"/>
    </location>
</feature>
<dbReference type="AlphaFoldDB" id="A0A8H7Q514"/>
<dbReference type="Gene3D" id="3.30.40.10">
    <property type="entry name" value="Zinc/RING finger domain, C3HC4 (zinc finger)"/>
    <property type="match status" value="1"/>
</dbReference>
<dbReference type="Pfam" id="PF02891">
    <property type="entry name" value="zf-MIZ"/>
    <property type="match status" value="1"/>
</dbReference>
<comment type="similarity">
    <text evidence="2">Belongs to the PIAS family.</text>
</comment>
<feature type="domain" description="SP-RING-type" evidence="10">
    <location>
        <begin position="328"/>
        <end position="410"/>
    </location>
</feature>
<keyword evidence="13" id="KW-1185">Reference proteome</keyword>
<gene>
    <name evidence="12" type="ORF">INT44_001954</name>
</gene>
<evidence type="ECO:0000256" key="6">
    <source>
        <dbReference type="ARBA" id="ARBA00022786"/>
    </source>
</evidence>
<dbReference type="PROSITE" id="PS51044">
    <property type="entry name" value="ZF_SP_RING"/>
    <property type="match status" value="1"/>
</dbReference>
<evidence type="ECO:0000256" key="7">
    <source>
        <dbReference type="ARBA" id="ARBA00022833"/>
    </source>
</evidence>
<feature type="compositionally biased region" description="Polar residues" evidence="9">
    <location>
        <begin position="609"/>
        <end position="621"/>
    </location>
</feature>
<reference evidence="12" key="1">
    <citation type="submission" date="2020-12" db="EMBL/GenBank/DDBJ databases">
        <title>Metabolic potential, ecology and presence of endohyphal bacteria is reflected in genomic diversity of Mucoromycotina.</title>
        <authorList>
            <person name="Muszewska A."/>
            <person name="Okrasinska A."/>
            <person name="Steczkiewicz K."/>
            <person name="Drgas O."/>
            <person name="Orlowska M."/>
            <person name="Perlinska-Lenart U."/>
            <person name="Aleksandrzak-Piekarczyk T."/>
            <person name="Szatraj K."/>
            <person name="Zielenkiewicz U."/>
            <person name="Pilsyk S."/>
            <person name="Malc E."/>
            <person name="Mieczkowski P."/>
            <person name="Kruszewska J.S."/>
            <person name="Biernat P."/>
            <person name="Pawlowska J."/>
        </authorList>
    </citation>
    <scope>NUCLEOTIDE SEQUENCE</scope>
    <source>
        <strain evidence="12">WA0000051536</strain>
    </source>
</reference>
<feature type="compositionally biased region" description="Low complexity" evidence="9">
    <location>
        <begin position="623"/>
        <end position="635"/>
    </location>
</feature>
<keyword evidence="4" id="KW-0479">Metal-binding</keyword>
<dbReference type="InterPro" id="IPR023321">
    <property type="entry name" value="PINIT"/>
</dbReference>
<dbReference type="PANTHER" id="PTHR10782:SF4">
    <property type="entry name" value="TONALLI, ISOFORM E"/>
    <property type="match status" value="1"/>
</dbReference>
<organism evidence="12 13">
    <name type="scientific">Umbelopsis vinacea</name>
    <dbReference type="NCBI Taxonomy" id="44442"/>
    <lineage>
        <taxon>Eukaryota</taxon>
        <taxon>Fungi</taxon>
        <taxon>Fungi incertae sedis</taxon>
        <taxon>Mucoromycota</taxon>
        <taxon>Mucoromycotina</taxon>
        <taxon>Umbelopsidomycetes</taxon>
        <taxon>Umbelopsidales</taxon>
        <taxon>Umbelopsidaceae</taxon>
        <taxon>Umbelopsis</taxon>
    </lineage>
</organism>
<sequence>MINNSTAWTGQSAVSMNKRANRRTVEQLDMASLKVAQIKDIVKEFNELKANGQKWPRITLAGNKLELIGKVQNRLLSVTQHPTSEAFPDHMAIVQRYVDHTSQRSSHRSTAAPSTKATPYAAVVLPVRQDQSSSQIRSHGSHYTWWDQVKFKDSPFYEPIDRVSTPKMCIEARDMRSSVSMDIQLTDAQRAALRGPKDEFGQVTQLRFFCTAADSFNSKLPALMEYPPICELKVNGQIVGGSLRGLKNKPGTVNPPNITPLVQLSQARNHVELVYANTQKVAIRLDRRYAAAVMIVKARSVESIVEQIKSTRYVTKEDVLQRIRARNADSDIVVGSSAVSIKCPLGFIRIKLPCRSRLCQHIQCFDAFTFFHMNEQTPTWTCPVCTNIIHSWEELVIDGYFSDILANTPKEQDSIIIEENGEWRLAKDPSATSLSASPPPSSHKRSVSAMRDNTPATSQTEDVTVIDDEDDMRPTPVSSTRSAGSPVSQRSGKKQRVMEVIDLTLSSDEEDEAVEEQKEFVPTEDFSTEEAPVKYESTQETPVVATSNVSNGYTSAPILPIPTTYHINNEHTAYGSTSWSGNHPTIATIDNTQSGIDRPPLWLPPLRNGSGSPRQYQSPLRNLSPLSTTSSHLSSNYDPSNSIPPVSRLVLDSWNGYNSDRENN</sequence>
<keyword evidence="5 8" id="KW-0863">Zinc-finger</keyword>
<dbReference type="PROSITE" id="PS51466">
    <property type="entry name" value="PINIT"/>
    <property type="match status" value="1"/>
</dbReference>
<evidence type="ECO:0000256" key="3">
    <source>
        <dbReference type="ARBA" id="ARBA00022679"/>
    </source>
</evidence>
<name>A0A8H7Q514_9FUNG</name>
<feature type="region of interest" description="Disordered" evidence="9">
    <location>
        <begin position="589"/>
        <end position="664"/>
    </location>
</feature>
<feature type="compositionally biased region" description="Polar residues" evidence="9">
    <location>
        <begin position="476"/>
        <end position="490"/>
    </location>
</feature>
<dbReference type="GO" id="GO:0000785">
    <property type="term" value="C:chromatin"/>
    <property type="evidence" value="ECO:0007669"/>
    <property type="project" value="TreeGrafter"/>
</dbReference>
<evidence type="ECO:0000256" key="8">
    <source>
        <dbReference type="PROSITE-ProRule" id="PRU00452"/>
    </source>
</evidence>
<dbReference type="GO" id="GO:0008270">
    <property type="term" value="F:zinc ion binding"/>
    <property type="evidence" value="ECO:0007669"/>
    <property type="project" value="UniProtKB-KW"/>
</dbReference>
<feature type="region of interest" description="Disordered" evidence="9">
    <location>
        <begin position="428"/>
        <end position="495"/>
    </location>
</feature>
<keyword evidence="6" id="KW-0833">Ubl conjugation pathway</keyword>
<dbReference type="Proteomes" id="UP000612746">
    <property type="component" value="Unassembled WGS sequence"/>
</dbReference>
<dbReference type="GO" id="GO:0061665">
    <property type="term" value="F:SUMO ligase activity"/>
    <property type="evidence" value="ECO:0007669"/>
    <property type="project" value="TreeGrafter"/>
</dbReference>
<dbReference type="Pfam" id="PF14324">
    <property type="entry name" value="PINIT"/>
    <property type="match status" value="1"/>
</dbReference>
<evidence type="ECO:0000259" key="11">
    <source>
        <dbReference type="PROSITE" id="PS51466"/>
    </source>
</evidence>
<protein>
    <submittedName>
        <fullName evidence="12">Uncharacterized protein</fullName>
    </submittedName>
</protein>
<feature type="region of interest" description="Disordered" evidence="9">
    <location>
        <begin position="518"/>
        <end position="539"/>
    </location>
</feature>
<comment type="caution">
    <text evidence="12">The sequence shown here is derived from an EMBL/GenBank/DDBJ whole genome shotgun (WGS) entry which is preliminary data.</text>
</comment>
<evidence type="ECO:0000313" key="12">
    <source>
        <dbReference type="EMBL" id="KAG2185164.1"/>
    </source>
</evidence>
<evidence type="ECO:0000259" key="10">
    <source>
        <dbReference type="PROSITE" id="PS51044"/>
    </source>
</evidence>
<dbReference type="EMBL" id="JAEPRA010000005">
    <property type="protein sequence ID" value="KAG2185164.1"/>
    <property type="molecule type" value="Genomic_DNA"/>
</dbReference>
<evidence type="ECO:0000256" key="5">
    <source>
        <dbReference type="ARBA" id="ARBA00022771"/>
    </source>
</evidence>
<comment type="pathway">
    <text evidence="1">Protein modification; protein sumoylation.</text>
</comment>
<dbReference type="PANTHER" id="PTHR10782">
    <property type="entry name" value="ZINC FINGER MIZ DOMAIN-CONTAINING PROTEIN"/>
    <property type="match status" value="1"/>
</dbReference>
<dbReference type="InterPro" id="IPR038654">
    <property type="entry name" value="PINIT_sf"/>
</dbReference>
<evidence type="ECO:0000256" key="9">
    <source>
        <dbReference type="SAM" id="MobiDB-lite"/>
    </source>
</evidence>
<keyword evidence="7" id="KW-0862">Zinc</keyword>
<evidence type="ECO:0000256" key="4">
    <source>
        <dbReference type="ARBA" id="ARBA00022723"/>
    </source>
</evidence>
<evidence type="ECO:0000313" key="13">
    <source>
        <dbReference type="Proteomes" id="UP000612746"/>
    </source>
</evidence>
<keyword evidence="3" id="KW-0808">Transferase</keyword>
<evidence type="ECO:0000256" key="1">
    <source>
        <dbReference type="ARBA" id="ARBA00004718"/>
    </source>
</evidence>
<dbReference type="GO" id="GO:0016925">
    <property type="term" value="P:protein sumoylation"/>
    <property type="evidence" value="ECO:0007669"/>
    <property type="project" value="UniProtKB-UniPathway"/>
</dbReference>
<dbReference type="UniPathway" id="UPA00886"/>
<accession>A0A8H7Q514</accession>
<dbReference type="Gene3D" id="2.60.120.780">
    <property type="entry name" value="PINIT domain"/>
    <property type="match status" value="1"/>
</dbReference>
<dbReference type="InterPro" id="IPR004181">
    <property type="entry name" value="Znf_MIZ"/>
</dbReference>
<evidence type="ECO:0000256" key="2">
    <source>
        <dbReference type="ARBA" id="ARBA00005383"/>
    </source>
</evidence>
<dbReference type="InterPro" id="IPR013083">
    <property type="entry name" value="Znf_RING/FYVE/PHD"/>
</dbReference>
<dbReference type="OrthoDB" id="28127at2759"/>
<proteinExistence type="inferred from homology"/>